<evidence type="ECO:0000313" key="2">
    <source>
        <dbReference type="Proteomes" id="UP000499080"/>
    </source>
</evidence>
<protein>
    <recommendedName>
        <fullName evidence="3">Helitron helicase-like domain-containing protein</fullName>
    </recommendedName>
</protein>
<comment type="caution">
    <text evidence="1">The sequence shown here is derived from an EMBL/GenBank/DDBJ whole genome shotgun (WGS) entry which is preliminary data.</text>
</comment>
<dbReference type="EMBL" id="BGPR01002732">
    <property type="protein sequence ID" value="GBM78088.1"/>
    <property type="molecule type" value="Genomic_DNA"/>
</dbReference>
<organism evidence="1 2">
    <name type="scientific">Araneus ventricosus</name>
    <name type="common">Orbweaver spider</name>
    <name type="synonym">Epeira ventricosa</name>
    <dbReference type="NCBI Taxonomy" id="182803"/>
    <lineage>
        <taxon>Eukaryota</taxon>
        <taxon>Metazoa</taxon>
        <taxon>Ecdysozoa</taxon>
        <taxon>Arthropoda</taxon>
        <taxon>Chelicerata</taxon>
        <taxon>Arachnida</taxon>
        <taxon>Araneae</taxon>
        <taxon>Araneomorphae</taxon>
        <taxon>Entelegynae</taxon>
        <taxon>Araneoidea</taxon>
        <taxon>Araneidae</taxon>
        <taxon>Araneus</taxon>
    </lineage>
</organism>
<proteinExistence type="predicted"/>
<dbReference type="OrthoDB" id="8041622at2759"/>
<accession>A0A4Y2IK23</accession>
<gene>
    <name evidence="1" type="ORF">AVEN_132227_1</name>
</gene>
<evidence type="ECO:0008006" key="3">
    <source>
        <dbReference type="Google" id="ProtNLM"/>
    </source>
</evidence>
<reference evidence="1 2" key="1">
    <citation type="journal article" date="2019" name="Sci. Rep.">
        <title>Orb-weaving spider Araneus ventricosus genome elucidates the spidroin gene catalogue.</title>
        <authorList>
            <person name="Kono N."/>
            <person name="Nakamura H."/>
            <person name="Ohtoshi R."/>
            <person name="Moran D.A.P."/>
            <person name="Shinohara A."/>
            <person name="Yoshida Y."/>
            <person name="Fujiwara M."/>
            <person name="Mori M."/>
            <person name="Tomita M."/>
            <person name="Arakawa K."/>
        </authorList>
    </citation>
    <scope>NUCLEOTIDE SEQUENCE [LARGE SCALE GENOMIC DNA]</scope>
</reference>
<name>A0A4Y2IK23_ARAVE</name>
<dbReference type="Proteomes" id="UP000499080">
    <property type="component" value="Unassembled WGS sequence"/>
</dbReference>
<keyword evidence="2" id="KW-1185">Reference proteome</keyword>
<dbReference type="AlphaFoldDB" id="A0A4Y2IK23"/>
<evidence type="ECO:0000313" key="1">
    <source>
        <dbReference type="EMBL" id="GBM78088.1"/>
    </source>
</evidence>
<sequence>MSYQDWVKSKIMRDDRRCAKIADLFFSALKLRNSKLSSSISFCLRKSKSKKKLNAQDALNEANLKELEMHDSGFRAFTAGRGAPAFWELEEKEFFAMLNQIGPHTFFLPMSPAEMRWLESIVILKKVVDGEIIAEENANSISYSERVSLVK</sequence>